<dbReference type="InterPro" id="IPR000688">
    <property type="entry name" value="HypA/HybF"/>
</dbReference>
<protein>
    <recommendedName>
        <fullName evidence="5">Hydrogenase maturation factor HypA</fullName>
    </recommendedName>
</protein>
<evidence type="ECO:0000256" key="2">
    <source>
        <dbReference type="ARBA" id="ARBA00022596"/>
    </source>
</evidence>
<dbReference type="Proteomes" id="UP000198327">
    <property type="component" value="Unassembled WGS sequence"/>
</dbReference>
<organism evidence="6 7">
    <name type="scientific">Rhodococcoides kyotonense</name>
    <dbReference type="NCBI Taxonomy" id="398843"/>
    <lineage>
        <taxon>Bacteria</taxon>
        <taxon>Bacillati</taxon>
        <taxon>Actinomycetota</taxon>
        <taxon>Actinomycetes</taxon>
        <taxon>Mycobacteriales</taxon>
        <taxon>Nocardiaceae</taxon>
        <taxon>Rhodococcoides</taxon>
    </lineage>
</organism>
<comment type="function">
    <text evidence="5">Involved in the maturation of [NiFe] hydrogenases. Required for nickel insertion into the metal center of the hydrogenase.</text>
</comment>
<dbReference type="OrthoDB" id="288014at2"/>
<dbReference type="AlphaFoldDB" id="A0A239JE10"/>
<dbReference type="NCBIfam" id="TIGR00100">
    <property type="entry name" value="hypA"/>
    <property type="match status" value="1"/>
</dbReference>
<evidence type="ECO:0000313" key="6">
    <source>
        <dbReference type="EMBL" id="SNT04276.1"/>
    </source>
</evidence>
<evidence type="ECO:0000313" key="7">
    <source>
        <dbReference type="Proteomes" id="UP000198327"/>
    </source>
</evidence>
<accession>A0A239JE10</accession>
<dbReference type="PANTHER" id="PTHR34535:SF3">
    <property type="entry name" value="HYDROGENASE MATURATION FACTOR HYPA"/>
    <property type="match status" value="1"/>
</dbReference>
<dbReference type="PROSITE" id="PS01249">
    <property type="entry name" value="HYPA"/>
    <property type="match status" value="1"/>
</dbReference>
<dbReference type="HAMAP" id="MF_00213">
    <property type="entry name" value="HypA_HybF"/>
    <property type="match status" value="1"/>
</dbReference>
<dbReference type="EMBL" id="FZOW01000008">
    <property type="protein sequence ID" value="SNT04276.1"/>
    <property type="molecule type" value="Genomic_DNA"/>
</dbReference>
<proteinExistence type="inferred from homology"/>
<dbReference type="InterPro" id="IPR020538">
    <property type="entry name" value="Hydgase_Ni_incorp_HypA/HybF_CS"/>
</dbReference>
<dbReference type="PANTHER" id="PTHR34535">
    <property type="entry name" value="HYDROGENASE MATURATION FACTOR HYPA"/>
    <property type="match status" value="1"/>
</dbReference>
<sequence>MHELAITQCIVDAACERADGKSVSRVLVRVGQLCAVIPDSMQFCFELVTEGTVAEGARLDIETETARARCRTCDSEFAIPDAILLCPCGSADVDVLSGRDLRILSMETR</sequence>
<comment type="similarity">
    <text evidence="1 5">Belongs to the HypA/HybF family.</text>
</comment>
<dbReference type="Pfam" id="PF01155">
    <property type="entry name" value="HypA"/>
    <property type="match status" value="1"/>
</dbReference>
<evidence type="ECO:0000256" key="4">
    <source>
        <dbReference type="ARBA" id="ARBA00022833"/>
    </source>
</evidence>
<evidence type="ECO:0000256" key="3">
    <source>
        <dbReference type="ARBA" id="ARBA00022723"/>
    </source>
</evidence>
<evidence type="ECO:0000256" key="1">
    <source>
        <dbReference type="ARBA" id="ARBA00010748"/>
    </source>
</evidence>
<reference evidence="7" key="1">
    <citation type="submission" date="2017-06" db="EMBL/GenBank/DDBJ databases">
        <authorList>
            <person name="Varghese N."/>
            <person name="Submissions S."/>
        </authorList>
    </citation>
    <scope>NUCLEOTIDE SEQUENCE [LARGE SCALE GENOMIC DNA]</scope>
    <source>
        <strain evidence="7">JCM 23211</strain>
    </source>
</reference>
<dbReference type="GO" id="GO:0008270">
    <property type="term" value="F:zinc ion binding"/>
    <property type="evidence" value="ECO:0007669"/>
    <property type="project" value="UniProtKB-UniRule"/>
</dbReference>
<dbReference type="Gene3D" id="3.30.2320.80">
    <property type="match status" value="1"/>
</dbReference>
<dbReference type="GO" id="GO:0016151">
    <property type="term" value="F:nickel cation binding"/>
    <property type="evidence" value="ECO:0007669"/>
    <property type="project" value="UniProtKB-UniRule"/>
</dbReference>
<dbReference type="GO" id="GO:0051604">
    <property type="term" value="P:protein maturation"/>
    <property type="evidence" value="ECO:0007669"/>
    <property type="project" value="InterPro"/>
</dbReference>
<dbReference type="RefSeq" id="WP_089247648.1">
    <property type="nucleotide sequence ID" value="NZ_FZOW01000008.1"/>
</dbReference>
<name>A0A239JE10_9NOCA</name>
<keyword evidence="4 5" id="KW-0862">Zinc</keyword>
<keyword evidence="7" id="KW-1185">Reference proteome</keyword>
<feature type="binding site" evidence="5">
    <location>
        <position position="73"/>
    </location>
    <ligand>
        <name>Zn(2+)</name>
        <dbReference type="ChEBI" id="CHEBI:29105"/>
    </ligand>
</feature>
<dbReference type="PIRSF" id="PIRSF004761">
    <property type="entry name" value="Hydrgn_mat_HypA"/>
    <property type="match status" value="1"/>
</dbReference>
<keyword evidence="2 5" id="KW-0533">Nickel</keyword>
<feature type="binding site" evidence="5">
    <location>
        <position position="70"/>
    </location>
    <ligand>
        <name>Zn(2+)</name>
        <dbReference type="ChEBI" id="CHEBI:29105"/>
    </ligand>
</feature>
<feature type="binding site" evidence="5">
    <location>
        <position position="86"/>
    </location>
    <ligand>
        <name>Zn(2+)</name>
        <dbReference type="ChEBI" id="CHEBI:29105"/>
    </ligand>
</feature>
<keyword evidence="3 5" id="KW-0479">Metal-binding</keyword>
<feature type="binding site" evidence="5">
    <location>
        <position position="88"/>
    </location>
    <ligand>
        <name>Zn(2+)</name>
        <dbReference type="ChEBI" id="CHEBI:29105"/>
    </ligand>
</feature>
<gene>
    <name evidence="5" type="primary">hypA</name>
    <name evidence="6" type="ORF">SAMN05421642_108188</name>
</gene>
<evidence type="ECO:0000256" key="5">
    <source>
        <dbReference type="HAMAP-Rule" id="MF_00213"/>
    </source>
</evidence>
<feature type="binding site" evidence="5">
    <location>
        <position position="2"/>
    </location>
    <ligand>
        <name>Ni(2+)</name>
        <dbReference type="ChEBI" id="CHEBI:49786"/>
    </ligand>
</feature>